<feature type="non-terminal residue" evidence="1">
    <location>
        <position position="1"/>
    </location>
</feature>
<proteinExistence type="predicted"/>
<gene>
    <name evidence="1" type="ORF">B296_00007605</name>
</gene>
<sequence>LAIGFKKGGPRPHPYSSCLYVLVAAIIKKGRIPMALTPLIENLAVHLLVSVSSSRCRLHEGRASAASLQLRLFLSSSPASSRKVGSLRLRHL</sequence>
<comment type="caution">
    <text evidence="1">The sequence shown here is derived from an EMBL/GenBank/DDBJ whole genome shotgun (WGS) entry which is preliminary data.</text>
</comment>
<name>A0A427ANJ7_ENSVE</name>
<protein>
    <submittedName>
        <fullName evidence="1">Uncharacterized protein</fullName>
    </submittedName>
</protein>
<reference evidence="1 2" key="1">
    <citation type="journal article" date="2014" name="Agronomy (Basel)">
        <title>A Draft Genome Sequence for Ensete ventricosum, the Drought-Tolerant Tree Against Hunger.</title>
        <authorList>
            <person name="Harrison J."/>
            <person name="Moore K.A."/>
            <person name="Paszkiewicz K."/>
            <person name="Jones T."/>
            <person name="Grant M."/>
            <person name="Ambacheew D."/>
            <person name="Muzemil S."/>
            <person name="Studholme D.J."/>
        </authorList>
    </citation>
    <scope>NUCLEOTIDE SEQUENCE [LARGE SCALE GENOMIC DNA]</scope>
</reference>
<accession>A0A427ANJ7</accession>
<dbReference type="Proteomes" id="UP000287651">
    <property type="component" value="Unassembled WGS sequence"/>
</dbReference>
<organism evidence="1 2">
    <name type="scientific">Ensete ventricosum</name>
    <name type="common">Abyssinian banana</name>
    <name type="synonym">Musa ensete</name>
    <dbReference type="NCBI Taxonomy" id="4639"/>
    <lineage>
        <taxon>Eukaryota</taxon>
        <taxon>Viridiplantae</taxon>
        <taxon>Streptophyta</taxon>
        <taxon>Embryophyta</taxon>
        <taxon>Tracheophyta</taxon>
        <taxon>Spermatophyta</taxon>
        <taxon>Magnoliopsida</taxon>
        <taxon>Liliopsida</taxon>
        <taxon>Zingiberales</taxon>
        <taxon>Musaceae</taxon>
        <taxon>Ensete</taxon>
    </lineage>
</organism>
<evidence type="ECO:0000313" key="1">
    <source>
        <dbReference type="EMBL" id="RRT77796.1"/>
    </source>
</evidence>
<dbReference type="AlphaFoldDB" id="A0A427ANJ7"/>
<evidence type="ECO:0000313" key="2">
    <source>
        <dbReference type="Proteomes" id="UP000287651"/>
    </source>
</evidence>
<dbReference type="EMBL" id="AMZH03001835">
    <property type="protein sequence ID" value="RRT77796.1"/>
    <property type="molecule type" value="Genomic_DNA"/>
</dbReference>